<sequence length="206" mass="22781">MIEIDLMNTNGKSAARIVADANAVPLESLVNAINANAGAIENTSSDIDIVLFHQDQLPSVLFVFAFNLVKSNLCHLYRDSRDFGWSDKRKRREMRDPDGRRKQQQHLPMAAGLHLAADYFSLENYSEPPVPLGFLYFVTCLEDSFDERDDDGFSGFKAGDEDEKVYNGDGKKEAHGTTTCRVGTQHGTGNATDANTHGNWKAAGRP</sequence>
<evidence type="ECO:0000313" key="2">
    <source>
        <dbReference type="EMBL" id="KAJ3088490.1"/>
    </source>
</evidence>
<keyword evidence="3" id="KW-1185">Reference proteome</keyword>
<evidence type="ECO:0000256" key="1">
    <source>
        <dbReference type="SAM" id="MobiDB-lite"/>
    </source>
</evidence>
<dbReference type="Proteomes" id="UP001211907">
    <property type="component" value="Unassembled WGS sequence"/>
</dbReference>
<dbReference type="Gene3D" id="3.40.630.30">
    <property type="match status" value="1"/>
</dbReference>
<proteinExistence type="predicted"/>
<feature type="compositionally biased region" description="Basic and acidic residues" evidence="1">
    <location>
        <begin position="164"/>
        <end position="175"/>
    </location>
</feature>
<feature type="region of interest" description="Disordered" evidence="1">
    <location>
        <begin position="164"/>
        <end position="206"/>
    </location>
</feature>
<evidence type="ECO:0000313" key="3">
    <source>
        <dbReference type="Proteomes" id="UP001211907"/>
    </source>
</evidence>
<dbReference type="EMBL" id="JADGJH010003844">
    <property type="protein sequence ID" value="KAJ3088490.1"/>
    <property type="molecule type" value="Genomic_DNA"/>
</dbReference>
<accession>A0AAD5SQS6</accession>
<organism evidence="2 3">
    <name type="scientific">Physocladia obscura</name>
    <dbReference type="NCBI Taxonomy" id="109957"/>
    <lineage>
        <taxon>Eukaryota</taxon>
        <taxon>Fungi</taxon>
        <taxon>Fungi incertae sedis</taxon>
        <taxon>Chytridiomycota</taxon>
        <taxon>Chytridiomycota incertae sedis</taxon>
        <taxon>Chytridiomycetes</taxon>
        <taxon>Chytridiales</taxon>
        <taxon>Chytriomycetaceae</taxon>
        <taxon>Physocladia</taxon>
    </lineage>
</organism>
<protein>
    <submittedName>
        <fullName evidence="2">Uncharacterized protein</fullName>
    </submittedName>
</protein>
<reference evidence="2" key="1">
    <citation type="submission" date="2020-05" db="EMBL/GenBank/DDBJ databases">
        <title>Phylogenomic resolution of chytrid fungi.</title>
        <authorList>
            <person name="Stajich J.E."/>
            <person name="Amses K."/>
            <person name="Simmons R."/>
            <person name="Seto K."/>
            <person name="Myers J."/>
            <person name="Bonds A."/>
            <person name="Quandt C.A."/>
            <person name="Barry K."/>
            <person name="Liu P."/>
            <person name="Grigoriev I."/>
            <person name="Longcore J.E."/>
            <person name="James T.Y."/>
        </authorList>
    </citation>
    <scope>NUCLEOTIDE SEQUENCE</scope>
    <source>
        <strain evidence="2">JEL0513</strain>
    </source>
</reference>
<feature type="compositionally biased region" description="Polar residues" evidence="1">
    <location>
        <begin position="176"/>
        <end position="198"/>
    </location>
</feature>
<dbReference type="AlphaFoldDB" id="A0AAD5SQS6"/>
<name>A0AAD5SQS6_9FUNG</name>
<gene>
    <name evidence="2" type="ORF">HK100_008023</name>
</gene>
<comment type="caution">
    <text evidence="2">The sequence shown here is derived from an EMBL/GenBank/DDBJ whole genome shotgun (WGS) entry which is preliminary data.</text>
</comment>